<organism evidence="5 6">
    <name type="scientific">Hymenobacter aranciens</name>
    <dbReference type="NCBI Taxonomy" id="3063996"/>
    <lineage>
        <taxon>Bacteria</taxon>
        <taxon>Pseudomonadati</taxon>
        <taxon>Bacteroidota</taxon>
        <taxon>Cytophagia</taxon>
        <taxon>Cytophagales</taxon>
        <taxon>Hymenobacteraceae</taxon>
        <taxon>Hymenobacter</taxon>
    </lineage>
</organism>
<keyword evidence="6" id="KW-1185">Reference proteome</keyword>
<dbReference type="Proteomes" id="UP001176429">
    <property type="component" value="Unassembled WGS sequence"/>
</dbReference>
<evidence type="ECO:0000256" key="2">
    <source>
        <dbReference type="ARBA" id="ARBA00023136"/>
    </source>
</evidence>
<evidence type="ECO:0000313" key="5">
    <source>
        <dbReference type="EMBL" id="MDO7877061.1"/>
    </source>
</evidence>
<accession>A0ABT9BK86</accession>
<keyword evidence="2" id="KW-0472">Membrane</keyword>
<comment type="caution">
    <text evidence="5">The sequence shown here is derived from an EMBL/GenBank/DDBJ whole genome shotgun (WGS) entry which is preliminary data.</text>
</comment>
<evidence type="ECO:0000259" key="4">
    <source>
        <dbReference type="Pfam" id="PF01103"/>
    </source>
</evidence>
<name>A0ABT9BK86_9BACT</name>
<dbReference type="RefSeq" id="WP_305008464.1">
    <property type="nucleotide sequence ID" value="NZ_JAUQSY010000016.1"/>
</dbReference>
<dbReference type="Pfam" id="PF01103">
    <property type="entry name" value="Omp85"/>
    <property type="match status" value="1"/>
</dbReference>
<dbReference type="EMBL" id="JAUQSY010000016">
    <property type="protein sequence ID" value="MDO7877061.1"/>
    <property type="molecule type" value="Genomic_DNA"/>
</dbReference>
<dbReference type="InterPro" id="IPR000184">
    <property type="entry name" value="Bac_surfAg_D15"/>
</dbReference>
<feature type="domain" description="Bacterial surface antigen (D15)" evidence="4">
    <location>
        <begin position="160"/>
        <end position="298"/>
    </location>
</feature>
<sequence length="424" mass="46533">MRFFYLAATLLGVASSAAAQGPAASEPTEPVTAASAIAAPAPLGIKSTKILGLPPRLKLLPIPVVFYQEETGLGYGLGLLLSGPLGKDVSDTTTRSSLIRAQYWTTTESQSLLQLTHTVYTPGEKFYLAGEISAYDLGLFYYGVGNDNKKENESEQKYKLFIVNQRIQKRVAKDWFAGAQYRLTDVSDIRYDKAAENGATNFFALDPRVSERERRGTTVSGLGPVVTYDSRDVALASYTGSYLDLSATFNGKGLGSDFNFTRYQVDARHFQPLFGSTKTILALHALGQFHSGDVPFRELAGIGANLGGTLYNSANVMRGLYEQRFRDRQLAVVEAELRQYLFWRFDVAAFGGIGETAYKFNDFTSDGLKGAGGLGVRFHFIRPVENGVNRHFQRSRANRVNLRLDYAVGTDSPAALYFAIGEAF</sequence>
<feature type="chain" id="PRO_5046234510" evidence="3">
    <location>
        <begin position="20"/>
        <end position="424"/>
    </location>
</feature>
<evidence type="ECO:0000256" key="1">
    <source>
        <dbReference type="ARBA" id="ARBA00004370"/>
    </source>
</evidence>
<comment type="subcellular location">
    <subcellularLocation>
        <location evidence="1">Membrane</location>
    </subcellularLocation>
</comment>
<dbReference type="Gene3D" id="2.40.160.50">
    <property type="entry name" value="membrane protein fhac: a member of the omp85/tpsb transporter family"/>
    <property type="match status" value="1"/>
</dbReference>
<protein>
    <submittedName>
        <fullName evidence="5">BamA/TamA family outer membrane protein</fullName>
    </submittedName>
</protein>
<feature type="signal peptide" evidence="3">
    <location>
        <begin position="1"/>
        <end position="19"/>
    </location>
</feature>
<evidence type="ECO:0000313" key="6">
    <source>
        <dbReference type="Proteomes" id="UP001176429"/>
    </source>
</evidence>
<gene>
    <name evidence="5" type="ORF">Q5H93_20115</name>
</gene>
<keyword evidence="3" id="KW-0732">Signal</keyword>
<proteinExistence type="predicted"/>
<reference evidence="5" key="1">
    <citation type="submission" date="2023-07" db="EMBL/GenBank/DDBJ databases">
        <authorList>
            <person name="Kim M.K."/>
        </authorList>
    </citation>
    <scope>NUCLEOTIDE SEQUENCE</scope>
    <source>
        <strain evidence="5">ASUV-10-1</strain>
    </source>
</reference>
<evidence type="ECO:0000256" key="3">
    <source>
        <dbReference type="SAM" id="SignalP"/>
    </source>
</evidence>